<dbReference type="SUPFAM" id="SSF52540">
    <property type="entry name" value="P-loop containing nucleoside triphosphate hydrolases"/>
    <property type="match status" value="1"/>
</dbReference>
<organism evidence="1 2">
    <name type="scientific">Haloarcula quadrata</name>
    <dbReference type="NCBI Taxonomy" id="182779"/>
    <lineage>
        <taxon>Archaea</taxon>
        <taxon>Methanobacteriati</taxon>
        <taxon>Methanobacteriota</taxon>
        <taxon>Stenosarchaea group</taxon>
        <taxon>Halobacteria</taxon>
        <taxon>Halobacteriales</taxon>
        <taxon>Haloarculaceae</taxon>
        <taxon>Haloarcula</taxon>
    </lineage>
</organism>
<sequence length="701" mass="77699">MSSHLHSKSPVDVENIHICGGEELINRARRAQQPTDIVLAPEQFHRRNLKRVIADRNQPRSSLALLTPAAVATELLSSPEESDPAVLDRMDRLRVLKDLLESPSGDVSRLSRVLGTSLTTQLDRIEAAREELSLLTGHHSTRRSALETVCAELDGVARLDALDLLTGISSLEEQLRDRVEEYISTEAVLEAGTEVVTNTGGDAWQKEYAGIERVNVVGISTLGTPLLAFLTAIGRETSSTVHLYLRARTGPRIASRVQSRLDGSSTPSSSGSIERLQIDEFRTTPATEIVAATRAEEARAALAVCEGLLREGVSVSDIAIVARDIDKYERDLTRASNTYGRHLSFWTQLELKRSLPYRVVAETCSVLAAASAGTIDAETMFRPLECQWLVTEDNAEGDESVTPFTPAELSEIRQGVGTDYSGTLDQWRDTIAMTTSISQKVQRRFESYLDWCQRHRSAPEPDDILATLGPVLDGFETVVLPHIEENDTVAYTETSRAARAIQRVAGDTDSDHLLREARAKYADWRDRHQIESSWSSVLEVIETIATARPGRREHENAERLDVLDATDTWLRSYPFVIALGFVDGEWPQQPHGEFPVEVQTAVTDGESPEARTLGVRGAWTEEREYDHAVDAVRTATNHMIVTRFTEDVKGVSYQRSPLLENLSTTTLSEDAYRELLGQDVILPDRIRKSIPENVSTDGGNE</sequence>
<keyword evidence="1" id="KW-0547">Nucleotide-binding</keyword>
<keyword evidence="1" id="KW-0347">Helicase</keyword>
<name>A0A495QR29_9EURY</name>
<dbReference type="GO" id="GO:0004386">
    <property type="term" value="F:helicase activity"/>
    <property type="evidence" value="ECO:0007669"/>
    <property type="project" value="UniProtKB-KW"/>
</dbReference>
<comment type="caution">
    <text evidence="1">The sequence shown here is derived from an EMBL/GenBank/DDBJ whole genome shotgun (WGS) entry which is preliminary data.</text>
</comment>
<accession>A0A495QR29</accession>
<dbReference type="Proteomes" id="UP000268233">
    <property type="component" value="Unassembled WGS sequence"/>
</dbReference>
<gene>
    <name evidence="1" type="ORF">BDK61_4574</name>
</gene>
<dbReference type="Pfam" id="PF26510">
    <property type="entry name" value="Halo_UvrD_like"/>
    <property type="match status" value="1"/>
</dbReference>
<proteinExistence type="predicted"/>
<dbReference type="InterPro" id="IPR027417">
    <property type="entry name" value="P-loop_NTPase"/>
</dbReference>
<dbReference type="InterPro" id="IPR058819">
    <property type="entry name" value="UvrD_dom-like"/>
</dbReference>
<dbReference type="EMBL" id="RBWW01000003">
    <property type="protein sequence ID" value="RKS75950.1"/>
    <property type="molecule type" value="Genomic_DNA"/>
</dbReference>
<evidence type="ECO:0000313" key="1">
    <source>
        <dbReference type="EMBL" id="RKS75950.1"/>
    </source>
</evidence>
<keyword evidence="1" id="KW-0378">Hydrolase</keyword>
<keyword evidence="2" id="KW-1185">Reference proteome</keyword>
<evidence type="ECO:0000313" key="2">
    <source>
        <dbReference type="Proteomes" id="UP000268233"/>
    </source>
</evidence>
<protein>
    <submittedName>
        <fullName evidence="1">ATP-dependent helicase/nuclease subunit B</fullName>
    </submittedName>
</protein>
<keyword evidence="1" id="KW-0067">ATP-binding</keyword>
<dbReference type="AlphaFoldDB" id="A0A495QR29"/>
<reference evidence="1 2" key="1">
    <citation type="submission" date="2018-10" db="EMBL/GenBank/DDBJ databases">
        <title>Genomic Encyclopedia of Archaeal and Bacterial Type Strains, Phase II (KMG-II): from individual species to whole genera.</title>
        <authorList>
            <person name="Goeker M."/>
        </authorList>
    </citation>
    <scope>NUCLEOTIDE SEQUENCE [LARGE SCALE GENOMIC DNA]</scope>
    <source>
        <strain evidence="1 2">DSM 11927</strain>
    </source>
</reference>